<protein>
    <submittedName>
        <fullName evidence="1">Uncharacterized protein</fullName>
    </submittedName>
</protein>
<dbReference type="PANTHER" id="PTHR43861">
    <property type="entry name" value="TRANS-ACONITATE 2-METHYLTRANSFERASE-RELATED"/>
    <property type="match status" value="1"/>
</dbReference>
<evidence type="ECO:0000313" key="2">
    <source>
        <dbReference type="Proteomes" id="UP000217211"/>
    </source>
</evidence>
<dbReference type="CDD" id="cd02440">
    <property type="entry name" value="AdoMet_MTases"/>
    <property type="match status" value="1"/>
</dbReference>
<evidence type="ECO:0000313" key="1">
    <source>
        <dbReference type="EMBL" id="ASY64487.1"/>
    </source>
</evidence>
<sequence length="191" mass="21169">MDFLGNDAIEKLVKDFDFQTVLDIGCGAGNHAEFLASKGKTVTTLDAGHFYKFKPDILGDYETIDLGRKFDCIWASHILEHIRNLGSFLEKMYSDLNDGGVLAVSVPPLKHDLVSGHINLFNPGTLIYNLIQAGFDCSKASVKVYGYNISVIVKKVPTGIPLGSWSFADVSRFFPFHVYKDCDGRIISANW</sequence>
<dbReference type="PANTHER" id="PTHR43861:SF6">
    <property type="entry name" value="METHYLTRANSFERASE TYPE 11"/>
    <property type="match status" value="1"/>
</dbReference>
<dbReference type="Proteomes" id="UP000217211">
    <property type="component" value="Chromosome"/>
</dbReference>
<name>A0A249PFK2_9HYPH</name>
<dbReference type="SUPFAM" id="SSF53335">
    <property type="entry name" value="S-adenosyl-L-methionine-dependent methyltransferases"/>
    <property type="match status" value="1"/>
</dbReference>
<dbReference type="STRING" id="716928.GCA_000261485_01415"/>
<dbReference type="eggNOG" id="COG2227">
    <property type="taxonomic scope" value="Bacteria"/>
</dbReference>
<dbReference type="AlphaFoldDB" id="A0A249PFK2"/>
<dbReference type="EMBL" id="CP023067">
    <property type="protein sequence ID" value="ASY64487.1"/>
    <property type="molecule type" value="Genomic_DNA"/>
</dbReference>
<dbReference type="Gene3D" id="3.40.50.150">
    <property type="entry name" value="Vaccinia Virus protein VP39"/>
    <property type="match status" value="1"/>
</dbReference>
<keyword evidence="2" id="KW-1185">Reference proteome</keyword>
<dbReference type="InterPro" id="IPR029063">
    <property type="entry name" value="SAM-dependent_MTases_sf"/>
</dbReference>
<organism evidence="1 2">
    <name type="scientific">Sinorhizobium sojae CCBAU 05684</name>
    <dbReference type="NCBI Taxonomy" id="716928"/>
    <lineage>
        <taxon>Bacteria</taxon>
        <taxon>Pseudomonadati</taxon>
        <taxon>Pseudomonadota</taxon>
        <taxon>Alphaproteobacteria</taxon>
        <taxon>Hyphomicrobiales</taxon>
        <taxon>Rhizobiaceae</taxon>
        <taxon>Sinorhizobium/Ensifer group</taxon>
        <taxon>Sinorhizobium</taxon>
    </lineage>
</organism>
<gene>
    <name evidence="1" type="ORF">SJ05684_c30630</name>
</gene>
<dbReference type="KEGG" id="esj:SJ05684_c30630"/>
<reference evidence="1 2" key="1">
    <citation type="submission" date="2017-08" db="EMBL/GenBank/DDBJ databases">
        <title>Multipartite genome sequences of Sinorhizobium species nodulating soybeans.</title>
        <authorList>
            <person name="Tian C.F."/>
        </authorList>
    </citation>
    <scope>NUCLEOTIDE SEQUENCE [LARGE SCALE GENOMIC DNA]</scope>
    <source>
        <strain evidence="1 2">CCBAU 05684</strain>
    </source>
</reference>
<dbReference type="Pfam" id="PF13489">
    <property type="entry name" value="Methyltransf_23"/>
    <property type="match status" value="1"/>
</dbReference>
<proteinExistence type="predicted"/>
<accession>A0A249PFK2</accession>